<dbReference type="GO" id="GO:0015562">
    <property type="term" value="F:efflux transmembrane transporter activity"/>
    <property type="evidence" value="ECO:0007669"/>
    <property type="project" value="InterPro"/>
</dbReference>
<dbReference type="PANTHER" id="PTHR30026:SF20">
    <property type="entry name" value="OUTER MEMBRANE PROTEIN TOLC"/>
    <property type="match status" value="1"/>
</dbReference>
<dbReference type="GO" id="GO:0009279">
    <property type="term" value="C:cell outer membrane"/>
    <property type="evidence" value="ECO:0007669"/>
    <property type="project" value="UniProtKB-SubCell"/>
</dbReference>
<dbReference type="PANTHER" id="PTHR30026">
    <property type="entry name" value="OUTER MEMBRANE PROTEIN TOLC"/>
    <property type="match status" value="1"/>
</dbReference>
<keyword evidence="4" id="KW-0472">Membrane</keyword>
<evidence type="ECO:0000256" key="3">
    <source>
        <dbReference type="ARBA" id="ARBA00022692"/>
    </source>
</evidence>
<keyword evidence="7" id="KW-1185">Reference proteome</keyword>
<sequence>MALCASLALSSPVAIPFNVYSQEVNQNAVEENKSLNLTLDKAIKIAMENNYILKSLEVDLESTDLSLDRAKYNEKKIKRGKDKLDDAKEESAPLIEGLDKLISSGLGTESSSVSDIKQNVDKVLDTLNQVPDDMLSDEQKAQKSILQEASNNLSYAISKGYGSYSKQDIQGAIKEGEDRLDLGVEEVNSAIAEKLNIDVERVLALDSTTELMTTMAELQNEVTKDGYKIAQKQIALLTRQKYYEVIKTKKIEELKKVALDRANKQYEMAKNAYEEGMKAKDDVLLSQAQVKLMNVDYRNAVLNRKKAEIELKKVINIDLDTDINLVEDFTTEGIDFNLKEGIKQGLEKRIEIRKAQAQYLVDKLNFELTSKQYPDNTYQYKEAKVKMDKSKVELEKSYKEVEASIRQSYEALIATKDMLSYIENVVENAKESLEIAEYRYKEGYGFETSVIKSANLEDVAGTIVEVIAAQERLADIEEKVVEVIFNYNLARDKYLNDIGMY</sequence>
<dbReference type="STRING" id="1123350.SAMN02744040_01272"/>
<proteinExistence type="predicted"/>
<dbReference type="EMBL" id="FQXH01000011">
    <property type="protein sequence ID" value="SHH22589.1"/>
    <property type="molecule type" value="Genomic_DNA"/>
</dbReference>
<evidence type="ECO:0000313" key="6">
    <source>
        <dbReference type="EMBL" id="SHH22589.1"/>
    </source>
</evidence>
<dbReference type="GO" id="GO:0015288">
    <property type="term" value="F:porin activity"/>
    <property type="evidence" value="ECO:0007669"/>
    <property type="project" value="TreeGrafter"/>
</dbReference>
<dbReference type="AlphaFoldDB" id="A0A1M5R955"/>
<evidence type="ECO:0000256" key="5">
    <source>
        <dbReference type="ARBA" id="ARBA00023237"/>
    </source>
</evidence>
<dbReference type="GO" id="GO:1990281">
    <property type="term" value="C:efflux pump complex"/>
    <property type="evidence" value="ECO:0007669"/>
    <property type="project" value="TreeGrafter"/>
</dbReference>
<name>A0A1M5R955_9FIRM</name>
<comment type="subcellular location">
    <subcellularLocation>
        <location evidence="1">Cell outer membrane</location>
    </subcellularLocation>
</comment>
<evidence type="ECO:0000256" key="1">
    <source>
        <dbReference type="ARBA" id="ARBA00004442"/>
    </source>
</evidence>
<evidence type="ECO:0000313" key="7">
    <source>
        <dbReference type="Proteomes" id="UP000242520"/>
    </source>
</evidence>
<gene>
    <name evidence="6" type="ORF">SAMN02744040_01272</name>
</gene>
<evidence type="ECO:0000256" key="2">
    <source>
        <dbReference type="ARBA" id="ARBA00022452"/>
    </source>
</evidence>
<dbReference type="Gene3D" id="1.20.1600.10">
    <property type="entry name" value="Outer membrane efflux proteins (OEP)"/>
    <property type="match status" value="2"/>
</dbReference>
<dbReference type="Proteomes" id="UP000242520">
    <property type="component" value="Unassembled WGS sequence"/>
</dbReference>
<keyword evidence="2" id="KW-1134">Transmembrane beta strand</keyword>
<reference evidence="7" key="1">
    <citation type="submission" date="2016-11" db="EMBL/GenBank/DDBJ databases">
        <authorList>
            <person name="Varghese N."/>
            <person name="Submissions S."/>
        </authorList>
    </citation>
    <scope>NUCLEOTIDE SEQUENCE [LARGE SCALE GENOMIC DNA]</scope>
    <source>
        <strain evidence="7">DSM 15285</strain>
    </source>
</reference>
<organism evidence="6 7">
    <name type="scientific">Tepidibacter thalassicus DSM 15285</name>
    <dbReference type="NCBI Taxonomy" id="1123350"/>
    <lineage>
        <taxon>Bacteria</taxon>
        <taxon>Bacillati</taxon>
        <taxon>Bacillota</taxon>
        <taxon>Clostridia</taxon>
        <taxon>Peptostreptococcales</taxon>
        <taxon>Peptostreptococcaceae</taxon>
        <taxon>Tepidibacter</taxon>
    </lineage>
</organism>
<keyword evidence="3" id="KW-0812">Transmembrane</keyword>
<accession>A0A1M5R955</accession>
<keyword evidence="5" id="KW-0998">Cell outer membrane</keyword>
<dbReference type="InterPro" id="IPR051906">
    <property type="entry name" value="TolC-like"/>
</dbReference>
<protein>
    <submittedName>
        <fullName evidence="6">Outer membrane efflux protein</fullName>
    </submittedName>
</protein>
<evidence type="ECO:0000256" key="4">
    <source>
        <dbReference type="ARBA" id="ARBA00023136"/>
    </source>
</evidence>
<dbReference type="SUPFAM" id="SSF56954">
    <property type="entry name" value="Outer membrane efflux proteins (OEP)"/>
    <property type="match status" value="1"/>
</dbReference>